<dbReference type="OrthoDB" id="366390at2759"/>
<evidence type="ECO:0000259" key="1">
    <source>
        <dbReference type="PROSITE" id="PS50181"/>
    </source>
</evidence>
<sequence length="170" mass="19173">MPSPSPIASLPPELLLEVAEHLPARALSAMCRTCRYYNSICSPILTDYLFKNKERILLRAAVSKRPHIIFLCVKKGVTLGGCEVGELLGHVAKRGYAETMRLLLDAGANPNCMDSRYKTPLYHAVACNWLKVAVCLVRRGAEFDDFVCHALTERDIVMKSLFKKFYGYRY</sequence>
<dbReference type="InterPro" id="IPR002110">
    <property type="entry name" value="Ankyrin_rpt"/>
</dbReference>
<dbReference type="InterPro" id="IPR036047">
    <property type="entry name" value="F-box-like_dom_sf"/>
</dbReference>
<evidence type="ECO:0000313" key="2">
    <source>
        <dbReference type="EMBL" id="RPB07376.1"/>
    </source>
</evidence>
<dbReference type="Proteomes" id="UP000277580">
    <property type="component" value="Unassembled WGS sequence"/>
</dbReference>
<dbReference type="Pfam" id="PF12937">
    <property type="entry name" value="F-box-like"/>
    <property type="match status" value="1"/>
</dbReference>
<proteinExistence type="predicted"/>
<name>A0A3N4KA41_9PEZI</name>
<dbReference type="Gene3D" id="1.20.1280.50">
    <property type="match status" value="1"/>
</dbReference>
<dbReference type="SUPFAM" id="SSF48403">
    <property type="entry name" value="Ankyrin repeat"/>
    <property type="match status" value="1"/>
</dbReference>
<evidence type="ECO:0000313" key="3">
    <source>
        <dbReference type="Proteomes" id="UP000277580"/>
    </source>
</evidence>
<dbReference type="PROSITE" id="PS50181">
    <property type="entry name" value="FBOX"/>
    <property type="match status" value="1"/>
</dbReference>
<dbReference type="SUPFAM" id="SSF81383">
    <property type="entry name" value="F-box domain"/>
    <property type="match status" value="1"/>
</dbReference>
<dbReference type="SMART" id="SM00248">
    <property type="entry name" value="ANK"/>
    <property type="match status" value="2"/>
</dbReference>
<dbReference type="EMBL" id="ML119185">
    <property type="protein sequence ID" value="RPB07376.1"/>
    <property type="molecule type" value="Genomic_DNA"/>
</dbReference>
<keyword evidence="3" id="KW-1185">Reference proteome</keyword>
<dbReference type="InParanoid" id="A0A3N4KA41"/>
<dbReference type="Pfam" id="PF00023">
    <property type="entry name" value="Ank"/>
    <property type="match status" value="1"/>
</dbReference>
<dbReference type="InterPro" id="IPR036770">
    <property type="entry name" value="Ankyrin_rpt-contain_sf"/>
</dbReference>
<dbReference type="Gene3D" id="1.25.40.20">
    <property type="entry name" value="Ankyrin repeat-containing domain"/>
    <property type="match status" value="1"/>
</dbReference>
<organism evidence="2 3">
    <name type="scientific">Morchella conica CCBAS932</name>
    <dbReference type="NCBI Taxonomy" id="1392247"/>
    <lineage>
        <taxon>Eukaryota</taxon>
        <taxon>Fungi</taxon>
        <taxon>Dikarya</taxon>
        <taxon>Ascomycota</taxon>
        <taxon>Pezizomycotina</taxon>
        <taxon>Pezizomycetes</taxon>
        <taxon>Pezizales</taxon>
        <taxon>Morchellaceae</taxon>
        <taxon>Morchella</taxon>
    </lineage>
</organism>
<dbReference type="InterPro" id="IPR001810">
    <property type="entry name" value="F-box_dom"/>
</dbReference>
<reference evidence="2 3" key="1">
    <citation type="journal article" date="2018" name="Nat. Ecol. Evol.">
        <title>Pezizomycetes genomes reveal the molecular basis of ectomycorrhizal truffle lifestyle.</title>
        <authorList>
            <person name="Murat C."/>
            <person name="Payen T."/>
            <person name="Noel B."/>
            <person name="Kuo A."/>
            <person name="Morin E."/>
            <person name="Chen J."/>
            <person name="Kohler A."/>
            <person name="Krizsan K."/>
            <person name="Balestrini R."/>
            <person name="Da Silva C."/>
            <person name="Montanini B."/>
            <person name="Hainaut M."/>
            <person name="Levati E."/>
            <person name="Barry K.W."/>
            <person name="Belfiori B."/>
            <person name="Cichocki N."/>
            <person name="Clum A."/>
            <person name="Dockter R.B."/>
            <person name="Fauchery L."/>
            <person name="Guy J."/>
            <person name="Iotti M."/>
            <person name="Le Tacon F."/>
            <person name="Lindquist E.A."/>
            <person name="Lipzen A."/>
            <person name="Malagnac F."/>
            <person name="Mello A."/>
            <person name="Molinier V."/>
            <person name="Miyauchi S."/>
            <person name="Poulain J."/>
            <person name="Riccioni C."/>
            <person name="Rubini A."/>
            <person name="Sitrit Y."/>
            <person name="Splivallo R."/>
            <person name="Traeger S."/>
            <person name="Wang M."/>
            <person name="Zifcakova L."/>
            <person name="Wipf D."/>
            <person name="Zambonelli A."/>
            <person name="Paolocci F."/>
            <person name="Nowrousian M."/>
            <person name="Ottonello S."/>
            <person name="Baldrian P."/>
            <person name="Spatafora J.W."/>
            <person name="Henrissat B."/>
            <person name="Nagy L.G."/>
            <person name="Aury J.M."/>
            <person name="Wincker P."/>
            <person name="Grigoriev I.V."/>
            <person name="Bonfante P."/>
            <person name="Martin F.M."/>
        </authorList>
    </citation>
    <scope>NUCLEOTIDE SEQUENCE [LARGE SCALE GENOMIC DNA]</scope>
    <source>
        <strain evidence="2 3">CCBAS932</strain>
    </source>
</reference>
<protein>
    <recommendedName>
        <fullName evidence="1">F-box domain-containing protein</fullName>
    </recommendedName>
</protein>
<accession>A0A3N4KA41</accession>
<gene>
    <name evidence="2" type="ORF">P167DRAFT_540188</name>
</gene>
<feature type="domain" description="F-box" evidence="1">
    <location>
        <begin position="4"/>
        <end position="53"/>
    </location>
</feature>
<dbReference type="AlphaFoldDB" id="A0A3N4KA41"/>